<evidence type="ECO:0000313" key="2">
    <source>
        <dbReference type="EMBL" id="PNH12576.1"/>
    </source>
</evidence>
<dbReference type="EMBL" id="PGGS01000007">
    <property type="protein sequence ID" value="PNH12576.1"/>
    <property type="molecule type" value="Genomic_DNA"/>
</dbReference>
<sequence>MEVNAQELPEAARRIAELERSLAAAEAARDAEAEARAIAEAARDAAEAARDAEAEARAIAEAARDAEAEARAIAEAARDAEAEARAIAEAATREQMDSLVASSIAILISNDTLPPGAADADRATMSRILNDKGLITPPMAWISSPRPHPELLSALRTVLNGCRD</sequence>
<comment type="caution">
    <text evidence="2">The sequence shown here is derived from an EMBL/GenBank/DDBJ whole genome shotgun (WGS) entry which is preliminary data.</text>
</comment>
<organism evidence="2 3">
    <name type="scientific">Tetrabaena socialis</name>
    <dbReference type="NCBI Taxonomy" id="47790"/>
    <lineage>
        <taxon>Eukaryota</taxon>
        <taxon>Viridiplantae</taxon>
        <taxon>Chlorophyta</taxon>
        <taxon>core chlorophytes</taxon>
        <taxon>Chlorophyceae</taxon>
        <taxon>CS clade</taxon>
        <taxon>Chlamydomonadales</taxon>
        <taxon>Tetrabaenaceae</taxon>
        <taxon>Tetrabaena</taxon>
    </lineage>
</organism>
<name>A0A2J8AJ73_9CHLO</name>
<dbReference type="OrthoDB" id="10566511at2759"/>
<keyword evidence="1" id="KW-0175">Coiled coil</keyword>
<evidence type="ECO:0000256" key="1">
    <source>
        <dbReference type="SAM" id="Coils"/>
    </source>
</evidence>
<evidence type="ECO:0000313" key="3">
    <source>
        <dbReference type="Proteomes" id="UP000236333"/>
    </source>
</evidence>
<accession>A0A2J8AJ73</accession>
<protein>
    <submittedName>
        <fullName evidence="2">Uncharacterized protein</fullName>
    </submittedName>
</protein>
<dbReference type="Proteomes" id="UP000236333">
    <property type="component" value="Unassembled WGS sequence"/>
</dbReference>
<feature type="coiled-coil region" evidence="1">
    <location>
        <begin position="8"/>
        <end position="83"/>
    </location>
</feature>
<proteinExistence type="predicted"/>
<gene>
    <name evidence="2" type="ORF">TSOC_000510</name>
</gene>
<reference evidence="2 3" key="1">
    <citation type="journal article" date="2017" name="Mol. Biol. Evol.">
        <title>The 4-celled Tetrabaena socialis nuclear genome reveals the essential components for genetic control of cell number at the origin of multicellularity in the volvocine lineage.</title>
        <authorList>
            <person name="Featherston J."/>
            <person name="Arakaki Y."/>
            <person name="Hanschen E.R."/>
            <person name="Ferris P.J."/>
            <person name="Michod R.E."/>
            <person name="Olson B.J.S.C."/>
            <person name="Nozaki H."/>
            <person name="Durand P.M."/>
        </authorList>
    </citation>
    <scope>NUCLEOTIDE SEQUENCE [LARGE SCALE GENOMIC DNA]</scope>
    <source>
        <strain evidence="2 3">NIES-571</strain>
    </source>
</reference>
<dbReference type="AlphaFoldDB" id="A0A2J8AJ73"/>
<keyword evidence="3" id="KW-1185">Reference proteome</keyword>